<feature type="transmembrane region" description="Helical" evidence="1">
    <location>
        <begin position="206"/>
        <end position="226"/>
    </location>
</feature>
<comment type="caution">
    <text evidence="3">The sequence shown here is derived from an EMBL/GenBank/DDBJ whole genome shotgun (WGS) entry which is preliminary data.</text>
</comment>
<keyword evidence="3" id="KW-0808">Transferase</keyword>
<accession>A0A3A9ISR0</accession>
<feature type="transmembrane region" description="Helical" evidence="1">
    <location>
        <begin position="89"/>
        <end position="114"/>
    </location>
</feature>
<feature type="domain" description="Acyltransferase 3" evidence="2">
    <location>
        <begin position="12"/>
        <end position="324"/>
    </location>
</feature>
<keyword evidence="3" id="KW-0012">Acyltransferase</keyword>
<feature type="transmembrane region" description="Helical" evidence="1">
    <location>
        <begin position="288"/>
        <end position="306"/>
    </location>
</feature>
<dbReference type="Proteomes" id="UP000281725">
    <property type="component" value="Unassembled WGS sequence"/>
</dbReference>
<dbReference type="RefSeq" id="WP_120414517.1">
    <property type="nucleotide sequence ID" value="NZ_JAPEEU010000007.1"/>
</dbReference>
<evidence type="ECO:0000256" key="1">
    <source>
        <dbReference type="SAM" id="Phobius"/>
    </source>
</evidence>
<evidence type="ECO:0000313" key="4">
    <source>
        <dbReference type="Proteomes" id="UP000281725"/>
    </source>
</evidence>
<feature type="transmembrane region" description="Helical" evidence="1">
    <location>
        <begin position="256"/>
        <end position="276"/>
    </location>
</feature>
<reference evidence="3 4" key="1">
    <citation type="submission" date="2018-09" db="EMBL/GenBank/DDBJ databases">
        <title>Genome sequencing of Aeromonas veronii MS-17-88.</title>
        <authorList>
            <person name="Tekedar H.C."/>
            <person name="Arick M.A."/>
            <person name="Hsu C.-Y."/>
            <person name="Thrash A."/>
            <person name="Karsi A."/>
            <person name="Lawrence M.L."/>
            <person name="Abdelhamed H."/>
        </authorList>
    </citation>
    <scope>NUCLEOTIDE SEQUENCE [LARGE SCALE GENOMIC DNA]</scope>
    <source>
        <strain evidence="3 4">MS 17-88</strain>
    </source>
</reference>
<dbReference type="GO" id="GO:0016747">
    <property type="term" value="F:acyltransferase activity, transferring groups other than amino-acyl groups"/>
    <property type="evidence" value="ECO:0007669"/>
    <property type="project" value="InterPro"/>
</dbReference>
<dbReference type="InterPro" id="IPR050879">
    <property type="entry name" value="Acyltransferase_3"/>
</dbReference>
<sequence>MKISSFLEHDNNNLTLIRVLLSSIVIYYHAYALTGDDPKQDAIRSLVGFVSSGGLSVAMFFFISGMLVCNSFMKNHNFIGYISSRFFRIFPALLVMIFLTVCLMGPLVTSLTVFDYFSNPKVYDYFLNNMLLDTRYELPGVFENNQYPNVVNGSLWTLRWEVICYMFLFFAGMVGFLRNRVLATLACVAVILSVVTRQPWLTNTLGLNPAMLYLPMYFSVGCLFAIWKDVFIINAKVMFVFIFASILLKDSATFEYLFYLTVAISLITIASLKFVLSLRMKYDISYGIYIYGFVIQQVVALYLPYADHNVNALLSLSICLILGFISYKYVELPAINFGKKIVENLSSKKSVYSS</sequence>
<feature type="transmembrane region" description="Helical" evidence="1">
    <location>
        <begin position="12"/>
        <end position="30"/>
    </location>
</feature>
<dbReference type="PANTHER" id="PTHR23028">
    <property type="entry name" value="ACETYLTRANSFERASE"/>
    <property type="match status" value="1"/>
</dbReference>
<evidence type="ECO:0000259" key="2">
    <source>
        <dbReference type="Pfam" id="PF01757"/>
    </source>
</evidence>
<proteinExistence type="predicted"/>
<keyword evidence="1" id="KW-0812">Transmembrane</keyword>
<evidence type="ECO:0000313" key="3">
    <source>
        <dbReference type="EMBL" id="RKJ92078.1"/>
    </source>
</evidence>
<dbReference type="AlphaFoldDB" id="A0A3A9ISR0"/>
<keyword evidence="1" id="KW-1133">Transmembrane helix</keyword>
<feature type="transmembrane region" description="Helical" evidence="1">
    <location>
        <begin position="42"/>
        <end position="68"/>
    </location>
</feature>
<feature type="transmembrane region" description="Helical" evidence="1">
    <location>
        <begin position="158"/>
        <end position="177"/>
    </location>
</feature>
<dbReference type="Pfam" id="PF01757">
    <property type="entry name" value="Acyl_transf_3"/>
    <property type="match status" value="1"/>
</dbReference>
<dbReference type="EMBL" id="RAWX01000001">
    <property type="protein sequence ID" value="RKJ92078.1"/>
    <property type="molecule type" value="Genomic_DNA"/>
</dbReference>
<dbReference type="InterPro" id="IPR002656">
    <property type="entry name" value="Acyl_transf_3_dom"/>
</dbReference>
<feature type="transmembrane region" description="Helical" evidence="1">
    <location>
        <begin position="233"/>
        <end position="250"/>
    </location>
</feature>
<protein>
    <submittedName>
        <fullName evidence="3">Acyltransferase</fullName>
    </submittedName>
</protein>
<gene>
    <name evidence="3" type="ORF">D6R50_05800</name>
</gene>
<feature type="transmembrane region" description="Helical" evidence="1">
    <location>
        <begin position="182"/>
        <end position="200"/>
    </location>
</feature>
<feature type="transmembrane region" description="Helical" evidence="1">
    <location>
        <begin position="312"/>
        <end position="330"/>
    </location>
</feature>
<organism evidence="3 4">
    <name type="scientific">Aeromonas veronii</name>
    <dbReference type="NCBI Taxonomy" id="654"/>
    <lineage>
        <taxon>Bacteria</taxon>
        <taxon>Pseudomonadati</taxon>
        <taxon>Pseudomonadota</taxon>
        <taxon>Gammaproteobacteria</taxon>
        <taxon>Aeromonadales</taxon>
        <taxon>Aeromonadaceae</taxon>
        <taxon>Aeromonas</taxon>
    </lineage>
</organism>
<keyword evidence="1" id="KW-0472">Membrane</keyword>
<name>A0A3A9ISR0_AERVE</name>